<evidence type="ECO:0000256" key="5">
    <source>
        <dbReference type="SAM" id="MobiDB-lite"/>
    </source>
</evidence>
<reference evidence="6 7" key="1">
    <citation type="submission" date="2020-04" db="EMBL/GenBank/DDBJ databases">
        <title>Plant Genome Project.</title>
        <authorList>
            <person name="Zhang R.-G."/>
        </authorList>
    </citation>
    <scope>NUCLEOTIDE SEQUENCE [LARGE SCALE GENOMIC DNA]</scope>
    <source>
        <strain evidence="6">YNK0</strain>
        <tissue evidence="6">Leaf</tissue>
    </source>
</reference>
<evidence type="ECO:0000313" key="7">
    <source>
        <dbReference type="Proteomes" id="UP000655225"/>
    </source>
</evidence>
<name>A0A834YKP1_TETSI</name>
<dbReference type="Proteomes" id="UP000655225">
    <property type="component" value="Unassembled WGS sequence"/>
</dbReference>
<feature type="region of interest" description="Disordered" evidence="5">
    <location>
        <begin position="160"/>
        <end position="197"/>
    </location>
</feature>
<keyword evidence="3" id="KW-0813">Transport</keyword>
<sequence>MGRLGSSIYLGNSVSLLKHGSQRSNFSRPPFVRFVRRERERERERERYERIEEKENIFSSLSHTFVTLLDSQISYLRSVFDNLRSYYTFLLPRFSPLLLEFQVPLLNIYSNSIIFLFRVSYPSIAQLKSTIFTHSKMFGFMKTPINKVFRLNSVDPGFTGSSSSNPFDSNTESDAKQTFKPSRRTSSEPALIIPNFNPFDEDEGIGGSSSSSSSSYLVTSAARKDYKNDFHHSGGLENQSVQNYAVYKAEETTKTVNSCLKMAEDIREDATKTLVTLHQQGEQITRTHMVAASIDLDLSRVCLFSQS</sequence>
<keyword evidence="4" id="KW-0472">Membrane</keyword>
<dbReference type="EMBL" id="JABCRI010000018">
    <property type="protein sequence ID" value="KAF8389740.1"/>
    <property type="molecule type" value="Genomic_DNA"/>
</dbReference>
<dbReference type="Gene3D" id="1.20.5.110">
    <property type="match status" value="1"/>
</dbReference>
<proteinExistence type="inferred from homology"/>
<evidence type="ECO:0000256" key="2">
    <source>
        <dbReference type="ARBA" id="ARBA00009480"/>
    </source>
</evidence>
<comment type="similarity">
    <text evidence="2">Belongs to the SNAP-25 family.</text>
</comment>
<comment type="subcellular location">
    <subcellularLocation>
        <location evidence="1">Membrane</location>
    </subcellularLocation>
</comment>
<dbReference type="OrthoDB" id="19261at2759"/>
<dbReference type="SUPFAM" id="SSF58038">
    <property type="entry name" value="SNARE fusion complex"/>
    <property type="match status" value="1"/>
</dbReference>
<keyword evidence="7" id="KW-1185">Reference proteome</keyword>
<accession>A0A834YKP1</accession>
<evidence type="ECO:0000256" key="3">
    <source>
        <dbReference type="ARBA" id="ARBA00022448"/>
    </source>
</evidence>
<protein>
    <submittedName>
        <fullName evidence="6">Uncharacterized protein</fullName>
    </submittedName>
</protein>
<dbReference type="GO" id="GO:0031201">
    <property type="term" value="C:SNARE complex"/>
    <property type="evidence" value="ECO:0007669"/>
    <property type="project" value="InterPro"/>
</dbReference>
<evidence type="ECO:0000313" key="6">
    <source>
        <dbReference type="EMBL" id="KAF8389740.1"/>
    </source>
</evidence>
<evidence type="ECO:0000256" key="1">
    <source>
        <dbReference type="ARBA" id="ARBA00004370"/>
    </source>
</evidence>
<evidence type="ECO:0000256" key="4">
    <source>
        <dbReference type="ARBA" id="ARBA00023136"/>
    </source>
</evidence>
<dbReference type="PANTHER" id="PTHR19305:SF9">
    <property type="entry name" value="SYNAPTOSOMAL-ASSOCIATED PROTEIN 29"/>
    <property type="match status" value="1"/>
</dbReference>
<dbReference type="AlphaFoldDB" id="A0A834YKP1"/>
<dbReference type="CDD" id="cd15861">
    <property type="entry name" value="SNARE_SNAP25N_23N_29N_SEC9N"/>
    <property type="match status" value="1"/>
</dbReference>
<gene>
    <name evidence="6" type="ORF">HHK36_024259</name>
</gene>
<dbReference type="PANTHER" id="PTHR19305">
    <property type="entry name" value="SYNAPTOSOMAL ASSOCIATED PROTEIN"/>
    <property type="match status" value="1"/>
</dbReference>
<dbReference type="GO" id="GO:0005886">
    <property type="term" value="C:plasma membrane"/>
    <property type="evidence" value="ECO:0007669"/>
    <property type="project" value="TreeGrafter"/>
</dbReference>
<organism evidence="6 7">
    <name type="scientific">Tetracentron sinense</name>
    <name type="common">Spur-leaf</name>
    <dbReference type="NCBI Taxonomy" id="13715"/>
    <lineage>
        <taxon>Eukaryota</taxon>
        <taxon>Viridiplantae</taxon>
        <taxon>Streptophyta</taxon>
        <taxon>Embryophyta</taxon>
        <taxon>Tracheophyta</taxon>
        <taxon>Spermatophyta</taxon>
        <taxon>Magnoliopsida</taxon>
        <taxon>Trochodendrales</taxon>
        <taxon>Trochodendraceae</taxon>
        <taxon>Tetracentron</taxon>
    </lineage>
</organism>
<dbReference type="GO" id="GO:0005484">
    <property type="term" value="F:SNAP receptor activity"/>
    <property type="evidence" value="ECO:0007669"/>
    <property type="project" value="InterPro"/>
</dbReference>
<comment type="caution">
    <text evidence="6">The sequence shown here is derived from an EMBL/GenBank/DDBJ whole genome shotgun (WGS) entry which is preliminary data.</text>
</comment>
<dbReference type="InterPro" id="IPR044766">
    <property type="entry name" value="NPSN/SNAP25-like_N_SNARE"/>
</dbReference>
<feature type="compositionally biased region" description="Polar residues" evidence="5">
    <location>
        <begin position="160"/>
        <end position="172"/>
    </location>
</feature>